<keyword evidence="3" id="KW-0677">Repeat</keyword>
<proteinExistence type="inferred from homology"/>
<dbReference type="Proteomes" id="UP000243459">
    <property type="component" value="Chromosome 6"/>
</dbReference>
<keyword evidence="4" id="KW-0547">Nucleotide-binding</keyword>
<evidence type="ECO:0000256" key="2">
    <source>
        <dbReference type="ARBA" id="ARBA00022614"/>
    </source>
</evidence>
<keyword evidence="5" id="KW-0611">Plant defense</keyword>
<dbReference type="Pfam" id="PF18052">
    <property type="entry name" value="Rx_N"/>
    <property type="match status" value="1"/>
</dbReference>
<dbReference type="EMBL" id="CM007386">
    <property type="protein sequence ID" value="ONK66282.1"/>
    <property type="molecule type" value="Genomic_DNA"/>
</dbReference>
<evidence type="ECO:0000256" key="3">
    <source>
        <dbReference type="ARBA" id="ARBA00022737"/>
    </source>
</evidence>
<dbReference type="GO" id="GO:0006952">
    <property type="term" value="P:defense response"/>
    <property type="evidence" value="ECO:0007669"/>
    <property type="project" value="UniProtKB-KW"/>
</dbReference>
<evidence type="ECO:0000256" key="4">
    <source>
        <dbReference type="ARBA" id="ARBA00022741"/>
    </source>
</evidence>
<organism evidence="8 9">
    <name type="scientific">Asparagus officinalis</name>
    <name type="common">Garden asparagus</name>
    <dbReference type="NCBI Taxonomy" id="4686"/>
    <lineage>
        <taxon>Eukaryota</taxon>
        <taxon>Viridiplantae</taxon>
        <taxon>Streptophyta</taxon>
        <taxon>Embryophyta</taxon>
        <taxon>Tracheophyta</taxon>
        <taxon>Spermatophyta</taxon>
        <taxon>Magnoliopsida</taxon>
        <taxon>Liliopsida</taxon>
        <taxon>Asparagales</taxon>
        <taxon>Asparagaceae</taxon>
        <taxon>Asparagoideae</taxon>
        <taxon>Asparagus</taxon>
    </lineage>
</organism>
<evidence type="ECO:0000313" key="8">
    <source>
        <dbReference type="EMBL" id="ONK66282.1"/>
    </source>
</evidence>
<evidence type="ECO:0000313" key="9">
    <source>
        <dbReference type="Proteomes" id="UP000243459"/>
    </source>
</evidence>
<feature type="region of interest" description="Disordered" evidence="6">
    <location>
        <begin position="156"/>
        <end position="185"/>
    </location>
</feature>
<accession>A0A5P1EK03</accession>
<feature type="domain" description="Disease resistance N-terminal" evidence="7">
    <location>
        <begin position="72"/>
        <end position="158"/>
    </location>
</feature>
<dbReference type="Gramene" id="ONK66282">
    <property type="protein sequence ID" value="ONK66282"/>
    <property type="gene ID" value="A4U43_C06F6090"/>
</dbReference>
<dbReference type="PANTHER" id="PTHR33377">
    <property type="entry name" value="OS10G0134700 PROTEIN-RELATED"/>
    <property type="match status" value="1"/>
</dbReference>
<keyword evidence="9" id="KW-1185">Reference proteome</keyword>
<comment type="similarity">
    <text evidence="1">Belongs to the disease resistance NB-LRR family.</text>
</comment>
<feature type="compositionally biased region" description="Basic and acidic residues" evidence="6">
    <location>
        <begin position="156"/>
        <end position="167"/>
    </location>
</feature>
<evidence type="ECO:0000256" key="1">
    <source>
        <dbReference type="ARBA" id="ARBA00008894"/>
    </source>
</evidence>
<dbReference type="AlphaFoldDB" id="A0A5P1EK03"/>
<protein>
    <recommendedName>
        <fullName evidence="7">Disease resistance N-terminal domain-containing protein</fullName>
    </recommendedName>
</protein>
<dbReference type="InterPro" id="IPR041118">
    <property type="entry name" value="Rx_N"/>
</dbReference>
<evidence type="ECO:0000256" key="6">
    <source>
        <dbReference type="SAM" id="MobiDB-lite"/>
    </source>
</evidence>
<gene>
    <name evidence="8" type="ORF">A4U43_C06F6090</name>
</gene>
<name>A0A5P1EK03_ASPOF</name>
<dbReference type="Gene3D" id="1.20.5.4130">
    <property type="match status" value="1"/>
</dbReference>
<evidence type="ECO:0000256" key="5">
    <source>
        <dbReference type="ARBA" id="ARBA00022821"/>
    </source>
</evidence>
<reference evidence="9" key="1">
    <citation type="journal article" date="2017" name="Nat. Commun.">
        <title>The asparagus genome sheds light on the origin and evolution of a young Y chromosome.</title>
        <authorList>
            <person name="Harkess A."/>
            <person name="Zhou J."/>
            <person name="Xu C."/>
            <person name="Bowers J.E."/>
            <person name="Van der Hulst R."/>
            <person name="Ayyampalayam S."/>
            <person name="Mercati F."/>
            <person name="Riccardi P."/>
            <person name="McKain M.R."/>
            <person name="Kakrana A."/>
            <person name="Tang H."/>
            <person name="Ray J."/>
            <person name="Groenendijk J."/>
            <person name="Arikit S."/>
            <person name="Mathioni S.M."/>
            <person name="Nakano M."/>
            <person name="Shan H."/>
            <person name="Telgmann-Rauber A."/>
            <person name="Kanno A."/>
            <person name="Yue Z."/>
            <person name="Chen H."/>
            <person name="Li W."/>
            <person name="Chen Y."/>
            <person name="Xu X."/>
            <person name="Zhang Y."/>
            <person name="Luo S."/>
            <person name="Chen H."/>
            <person name="Gao J."/>
            <person name="Mao Z."/>
            <person name="Pires J.C."/>
            <person name="Luo M."/>
            <person name="Kudrna D."/>
            <person name="Wing R.A."/>
            <person name="Meyers B.C."/>
            <person name="Yi K."/>
            <person name="Kong H."/>
            <person name="Lavrijsen P."/>
            <person name="Sunseri F."/>
            <person name="Falavigna A."/>
            <person name="Ye Y."/>
            <person name="Leebens-Mack J.H."/>
            <person name="Chen G."/>
        </authorList>
    </citation>
    <scope>NUCLEOTIDE SEQUENCE [LARGE SCALE GENOMIC DNA]</scope>
    <source>
        <strain evidence="9">cv. DH0086</strain>
    </source>
</reference>
<dbReference type="GO" id="GO:0000166">
    <property type="term" value="F:nucleotide binding"/>
    <property type="evidence" value="ECO:0007669"/>
    <property type="project" value="UniProtKB-KW"/>
</dbReference>
<keyword evidence="2" id="KW-0433">Leucine-rich repeat</keyword>
<dbReference type="PANTHER" id="PTHR33377:SF62">
    <property type="entry name" value="OS10G0133166 PROTEIN"/>
    <property type="match status" value="1"/>
</dbReference>
<sequence>MRGGVGYFIIIRSVDICPPFLKYCRRTKEFCSSLQLKFSSTTRKQKRRVFDTRTNMAVVGDVIVTKIIEKLVEIGLEYAAEQYFARDARMKDELERLKKALPRIQAVVEMAESGQQEIKGGLDEWLWQLKDALDEADNVLDELDYLRLQKQIEEKASGSKEHGDSGRGKVRGFLSDSKRKVVKASKRVFKSDPTLGKLRGL</sequence>
<evidence type="ECO:0000259" key="7">
    <source>
        <dbReference type="Pfam" id="PF18052"/>
    </source>
</evidence>